<evidence type="ECO:0000313" key="1">
    <source>
        <dbReference type="EMBL" id="OGY51561.1"/>
    </source>
</evidence>
<gene>
    <name evidence="1" type="ORF">A3A02_02000</name>
</gene>
<reference evidence="1 2" key="1">
    <citation type="journal article" date="2016" name="Nat. Commun.">
        <title>Thousands of microbial genomes shed light on interconnected biogeochemical processes in an aquifer system.</title>
        <authorList>
            <person name="Anantharaman K."/>
            <person name="Brown C.T."/>
            <person name="Hug L.A."/>
            <person name="Sharon I."/>
            <person name="Castelle C.J."/>
            <person name="Probst A.J."/>
            <person name="Thomas B.C."/>
            <person name="Singh A."/>
            <person name="Wilkins M.J."/>
            <person name="Karaoz U."/>
            <person name="Brodie E.L."/>
            <person name="Williams K.H."/>
            <person name="Hubbard S.S."/>
            <person name="Banfield J.F."/>
        </authorList>
    </citation>
    <scope>NUCLEOTIDE SEQUENCE [LARGE SCALE GENOMIC DNA]</scope>
</reference>
<organism evidence="1 2">
    <name type="scientific">Candidatus Buchananbacteria bacterium RIFCSPLOWO2_01_FULL_39_33</name>
    <dbReference type="NCBI Taxonomy" id="1797543"/>
    <lineage>
        <taxon>Bacteria</taxon>
        <taxon>Candidatus Buchananiibacteriota</taxon>
    </lineage>
</organism>
<sequence length="98" mass="11210">MESDLVLSLKMTQKILDTKRSELRLLTTILQENKALDDELVTVLAELCNQTIRQIKALESVIVSLEKQKGIFGKTGLPKELKTIPDEEYPESQRRKNI</sequence>
<accession>A0A1G1YH23</accession>
<proteinExistence type="predicted"/>
<dbReference type="Proteomes" id="UP000177376">
    <property type="component" value="Unassembled WGS sequence"/>
</dbReference>
<dbReference type="AlphaFoldDB" id="A0A1G1YH23"/>
<protein>
    <submittedName>
        <fullName evidence="1">Uncharacterized protein</fullName>
    </submittedName>
</protein>
<dbReference type="EMBL" id="MHIM01000034">
    <property type="protein sequence ID" value="OGY51561.1"/>
    <property type="molecule type" value="Genomic_DNA"/>
</dbReference>
<comment type="caution">
    <text evidence="1">The sequence shown here is derived from an EMBL/GenBank/DDBJ whole genome shotgun (WGS) entry which is preliminary data.</text>
</comment>
<name>A0A1G1YH23_9BACT</name>
<evidence type="ECO:0000313" key="2">
    <source>
        <dbReference type="Proteomes" id="UP000177376"/>
    </source>
</evidence>